<reference evidence="4 5" key="1">
    <citation type="submission" date="2018-01" db="EMBL/GenBank/DDBJ databases">
        <title>Cryobacterium sp. nov., from glaciers in China.</title>
        <authorList>
            <person name="Liu Q."/>
            <person name="Xin Y.-H."/>
        </authorList>
    </citation>
    <scope>NUCLEOTIDE SEQUENCE [LARGE SCALE GENOMIC DNA]</scope>
    <source>
        <strain evidence="4 5">TMB1-8</strain>
    </source>
</reference>
<feature type="compositionally biased region" description="Low complexity" evidence="2">
    <location>
        <begin position="349"/>
        <end position="358"/>
    </location>
</feature>
<evidence type="ECO:0000313" key="5">
    <source>
        <dbReference type="Proteomes" id="UP000237104"/>
    </source>
</evidence>
<dbReference type="InterPro" id="IPR016047">
    <property type="entry name" value="M23ase_b-sheet_dom"/>
</dbReference>
<keyword evidence="1" id="KW-0175">Coiled coil</keyword>
<dbReference type="EMBL" id="PPXF01000027">
    <property type="protein sequence ID" value="POH68361.1"/>
    <property type="molecule type" value="Genomic_DNA"/>
</dbReference>
<dbReference type="PANTHER" id="PTHR21666:SF270">
    <property type="entry name" value="MUREIN HYDROLASE ACTIVATOR ENVC"/>
    <property type="match status" value="1"/>
</dbReference>
<evidence type="ECO:0000259" key="3">
    <source>
        <dbReference type="Pfam" id="PF01551"/>
    </source>
</evidence>
<evidence type="ECO:0000256" key="2">
    <source>
        <dbReference type="SAM" id="MobiDB-lite"/>
    </source>
</evidence>
<dbReference type="GO" id="GO:0004222">
    <property type="term" value="F:metalloendopeptidase activity"/>
    <property type="evidence" value="ECO:0007669"/>
    <property type="project" value="TreeGrafter"/>
</dbReference>
<dbReference type="AlphaFoldDB" id="A0A2S3ZK33"/>
<feature type="domain" description="M23ase beta-sheet core" evidence="3">
    <location>
        <begin position="406"/>
        <end position="501"/>
    </location>
</feature>
<evidence type="ECO:0000256" key="1">
    <source>
        <dbReference type="SAM" id="Coils"/>
    </source>
</evidence>
<protein>
    <submittedName>
        <fullName evidence="4">Cell wall-binding protein</fullName>
    </submittedName>
</protein>
<name>A0A2S3ZK33_9MICO</name>
<feature type="region of interest" description="Disordered" evidence="2">
    <location>
        <begin position="349"/>
        <end position="374"/>
    </location>
</feature>
<organism evidence="4 5">
    <name type="scientific">Cryobacterium zongtaii</name>
    <dbReference type="NCBI Taxonomy" id="1259217"/>
    <lineage>
        <taxon>Bacteria</taxon>
        <taxon>Bacillati</taxon>
        <taxon>Actinomycetota</taxon>
        <taxon>Actinomycetes</taxon>
        <taxon>Micrococcales</taxon>
        <taxon>Microbacteriaceae</taxon>
        <taxon>Cryobacterium</taxon>
    </lineage>
</organism>
<feature type="compositionally biased region" description="Basic and acidic residues" evidence="2">
    <location>
        <begin position="162"/>
        <end position="171"/>
    </location>
</feature>
<sequence>MGGKPEHPGVRFYSNPGHSAGFVIVTRVTTVTNVTKHEPDRGVMKRTATVISRGVNAGLSRLRPNRQQPRRGRISVRRATMGVTGFAAALTLAVTLASPISPAMAVDYPSWPDVLAAKSNTNAAAAQVTEIQNLIAGLQTEVERTQAEAEARGVELQTAQEKFDDASRRAGDLQAQADTSKTEADAATTQAGQLAAQLYRTGGTDLSVNLFIDGQKSGEGADELLSKLGSMSKLVERSTDVYDQAQTANNTAQALGDQAAVAQAEREALRIEAEAAMVAAQEAADAAAGALADSEAQSVILEQQLQFMQDAQATTTAGYEAGVAERARIAAEAEKARLAAIAAEAARAAASRPAPSSGGSTGSPGAGLSGGQVGGQGWGVPAGGRITDGYGARAVLCGSGGCSGGFHYGTDIGTGCSAPIYAAASGTVEYAGRKGTYGNFVQISHGNGIMTGYAHIRDGGIFVSVGQQVSVGQNIASSGTTGASTGCHLHFEVFSGGNRINAVPFMSDRGAPLG</sequence>
<feature type="coiled-coil region" evidence="1">
    <location>
        <begin position="252"/>
        <end position="311"/>
    </location>
</feature>
<dbReference type="PANTHER" id="PTHR21666">
    <property type="entry name" value="PEPTIDASE-RELATED"/>
    <property type="match status" value="1"/>
</dbReference>
<dbReference type="InterPro" id="IPR050570">
    <property type="entry name" value="Cell_wall_metabolism_enzyme"/>
</dbReference>
<feature type="compositionally biased region" description="Gly residues" evidence="2">
    <location>
        <begin position="359"/>
        <end position="374"/>
    </location>
</feature>
<evidence type="ECO:0000313" key="4">
    <source>
        <dbReference type="EMBL" id="POH68361.1"/>
    </source>
</evidence>
<dbReference type="OrthoDB" id="1099523at2"/>
<dbReference type="CDD" id="cd12797">
    <property type="entry name" value="M23_peptidase"/>
    <property type="match status" value="1"/>
</dbReference>
<gene>
    <name evidence="4" type="ORF">C3B59_06650</name>
</gene>
<dbReference type="SUPFAM" id="SSF51261">
    <property type="entry name" value="Duplicated hybrid motif"/>
    <property type="match status" value="1"/>
</dbReference>
<accession>A0A2S3ZK33</accession>
<dbReference type="InterPro" id="IPR011055">
    <property type="entry name" value="Dup_hybrid_motif"/>
</dbReference>
<dbReference type="Pfam" id="PF01551">
    <property type="entry name" value="Peptidase_M23"/>
    <property type="match status" value="1"/>
</dbReference>
<dbReference type="Proteomes" id="UP000237104">
    <property type="component" value="Unassembled WGS sequence"/>
</dbReference>
<proteinExistence type="predicted"/>
<dbReference type="Gene3D" id="2.70.70.10">
    <property type="entry name" value="Glucose Permease (Domain IIA)"/>
    <property type="match status" value="1"/>
</dbReference>
<comment type="caution">
    <text evidence="4">The sequence shown here is derived from an EMBL/GenBank/DDBJ whole genome shotgun (WGS) entry which is preliminary data.</text>
</comment>
<feature type="region of interest" description="Disordered" evidence="2">
    <location>
        <begin position="162"/>
        <end position="188"/>
    </location>
</feature>